<sequence>MKHLLTKALFHETPSRLISSETHNRLGRGDLRRSRASGFGRPSGPFFGKPLRGGVVIQWALISWWELLGNFCCEIHNLSMFMGCAVVVEVKEEDIVGGDVGLRLDVH</sequence>
<organism evidence="1 2">
    <name type="scientific">Striga asiatica</name>
    <name type="common">Asiatic witchweed</name>
    <name type="synonym">Buchnera asiatica</name>
    <dbReference type="NCBI Taxonomy" id="4170"/>
    <lineage>
        <taxon>Eukaryota</taxon>
        <taxon>Viridiplantae</taxon>
        <taxon>Streptophyta</taxon>
        <taxon>Embryophyta</taxon>
        <taxon>Tracheophyta</taxon>
        <taxon>Spermatophyta</taxon>
        <taxon>Magnoliopsida</taxon>
        <taxon>eudicotyledons</taxon>
        <taxon>Gunneridae</taxon>
        <taxon>Pentapetalae</taxon>
        <taxon>asterids</taxon>
        <taxon>lamiids</taxon>
        <taxon>Lamiales</taxon>
        <taxon>Orobanchaceae</taxon>
        <taxon>Buchnereae</taxon>
        <taxon>Striga</taxon>
    </lineage>
</organism>
<protein>
    <submittedName>
        <fullName evidence="1">Monogalactosyl diacylglycerol synthase 1</fullName>
    </submittedName>
</protein>
<keyword evidence="2" id="KW-1185">Reference proteome</keyword>
<proteinExistence type="predicted"/>
<name>A0A5A7R4J6_STRAF</name>
<dbReference type="EMBL" id="BKCP01009626">
    <property type="protein sequence ID" value="GER51294.1"/>
    <property type="molecule type" value="Genomic_DNA"/>
</dbReference>
<evidence type="ECO:0000313" key="2">
    <source>
        <dbReference type="Proteomes" id="UP000325081"/>
    </source>
</evidence>
<accession>A0A5A7R4J6</accession>
<evidence type="ECO:0000313" key="1">
    <source>
        <dbReference type="EMBL" id="GER51294.1"/>
    </source>
</evidence>
<gene>
    <name evidence="1" type="ORF">STAS_28670</name>
</gene>
<comment type="caution">
    <text evidence="1">The sequence shown here is derived from an EMBL/GenBank/DDBJ whole genome shotgun (WGS) entry which is preliminary data.</text>
</comment>
<dbReference type="AlphaFoldDB" id="A0A5A7R4J6"/>
<reference evidence="2" key="1">
    <citation type="journal article" date="2019" name="Curr. Biol.">
        <title>Genome Sequence of Striga asiatica Provides Insight into the Evolution of Plant Parasitism.</title>
        <authorList>
            <person name="Yoshida S."/>
            <person name="Kim S."/>
            <person name="Wafula E.K."/>
            <person name="Tanskanen J."/>
            <person name="Kim Y.M."/>
            <person name="Honaas L."/>
            <person name="Yang Z."/>
            <person name="Spallek T."/>
            <person name="Conn C.E."/>
            <person name="Ichihashi Y."/>
            <person name="Cheong K."/>
            <person name="Cui S."/>
            <person name="Der J.P."/>
            <person name="Gundlach H."/>
            <person name="Jiao Y."/>
            <person name="Hori C."/>
            <person name="Ishida J.K."/>
            <person name="Kasahara H."/>
            <person name="Kiba T."/>
            <person name="Kim M.S."/>
            <person name="Koo N."/>
            <person name="Laohavisit A."/>
            <person name="Lee Y.H."/>
            <person name="Lumba S."/>
            <person name="McCourt P."/>
            <person name="Mortimer J.C."/>
            <person name="Mutuku J.M."/>
            <person name="Nomura T."/>
            <person name="Sasaki-Sekimoto Y."/>
            <person name="Seto Y."/>
            <person name="Wang Y."/>
            <person name="Wakatake T."/>
            <person name="Sakakibara H."/>
            <person name="Demura T."/>
            <person name="Yamaguchi S."/>
            <person name="Yoneyama K."/>
            <person name="Manabe R.I."/>
            <person name="Nelson D.C."/>
            <person name="Schulman A.H."/>
            <person name="Timko M.P."/>
            <person name="dePamphilis C.W."/>
            <person name="Choi D."/>
            <person name="Shirasu K."/>
        </authorList>
    </citation>
    <scope>NUCLEOTIDE SEQUENCE [LARGE SCALE GENOMIC DNA]</scope>
    <source>
        <strain evidence="2">cv. UVA1</strain>
    </source>
</reference>
<dbReference type="Proteomes" id="UP000325081">
    <property type="component" value="Unassembled WGS sequence"/>
</dbReference>